<sequence length="301" mass="34626">MHECQMEPRMELDGFQENKAGADFKNPNNISVCDLDEETNSKLRGDAIGDTLYSQSFVLKTLLQFSDLKWSEQVEDDLCFLWDMTMEKDEFLANILCSDCDKNITEEQICIVLREMNTDDPLVLIQIVRFISAVVHISNELLFISEFELDKLKFILCNSTNNELLLKTLEVVAKLTTNFKLNKDLLDFEVILSSLSSYKLIITSEENNKFELATSEKQLACKHFLQVVSNVCAYIDRFENEHLLLQFKEHSNIFTVKSKPRYTYYPDQSQMNVLITKLLNYEHVGQSASALIAGANPDKLE</sequence>
<keyword evidence="5" id="KW-1185">Reference proteome</keyword>
<reference evidence="4" key="1">
    <citation type="journal article" date="2023" name="Insect Mol. Biol.">
        <title>Genome sequencing provides insights into the evolution of gene families encoding plant cell wall-degrading enzymes in longhorned beetles.</title>
        <authorList>
            <person name="Shin N.R."/>
            <person name="Okamura Y."/>
            <person name="Kirsch R."/>
            <person name="Pauchet Y."/>
        </authorList>
    </citation>
    <scope>NUCLEOTIDE SEQUENCE</scope>
    <source>
        <strain evidence="4">MMC_N1</strain>
    </source>
</reference>
<dbReference type="PANTHER" id="PTHR23424:SF23">
    <property type="entry name" value="PROTEIN SAAL1"/>
    <property type="match status" value="1"/>
</dbReference>
<evidence type="ECO:0000256" key="1">
    <source>
        <dbReference type="ARBA" id="ARBA00004123"/>
    </source>
</evidence>
<evidence type="ECO:0000256" key="2">
    <source>
        <dbReference type="ARBA" id="ARBA00023242"/>
    </source>
</evidence>
<evidence type="ECO:0000256" key="3">
    <source>
        <dbReference type="ARBA" id="ARBA00038401"/>
    </source>
</evidence>
<keyword evidence="2" id="KW-0539">Nucleus</keyword>
<evidence type="ECO:0000313" key="5">
    <source>
        <dbReference type="Proteomes" id="UP001162164"/>
    </source>
</evidence>
<proteinExistence type="inferred from homology"/>
<protein>
    <submittedName>
        <fullName evidence="4">Uncharacterized protein</fullName>
    </submittedName>
</protein>
<dbReference type="InterPro" id="IPR052464">
    <property type="entry name" value="Synovial_Prolif_Regulator"/>
</dbReference>
<evidence type="ECO:0000313" key="4">
    <source>
        <dbReference type="EMBL" id="KAJ8967237.1"/>
    </source>
</evidence>
<gene>
    <name evidence="4" type="ORF">NQ317_007599</name>
</gene>
<comment type="similarity">
    <text evidence="3">Belongs to the SAAL1 family.</text>
</comment>
<dbReference type="Proteomes" id="UP001162164">
    <property type="component" value="Unassembled WGS sequence"/>
</dbReference>
<comment type="caution">
    <text evidence="4">The sequence shown here is derived from an EMBL/GenBank/DDBJ whole genome shotgun (WGS) entry which is preliminary data.</text>
</comment>
<comment type="subcellular location">
    <subcellularLocation>
        <location evidence="1">Nucleus</location>
    </subcellularLocation>
</comment>
<dbReference type="PANTHER" id="PTHR23424">
    <property type="entry name" value="SERUM AMYLOID A"/>
    <property type="match status" value="1"/>
</dbReference>
<name>A0ABQ9IW39_9CUCU</name>
<dbReference type="EMBL" id="JAPWTJ010002223">
    <property type="protein sequence ID" value="KAJ8967237.1"/>
    <property type="molecule type" value="Genomic_DNA"/>
</dbReference>
<organism evidence="4 5">
    <name type="scientific">Molorchus minor</name>
    <dbReference type="NCBI Taxonomy" id="1323400"/>
    <lineage>
        <taxon>Eukaryota</taxon>
        <taxon>Metazoa</taxon>
        <taxon>Ecdysozoa</taxon>
        <taxon>Arthropoda</taxon>
        <taxon>Hexapoda</taxon>
        <taxon>Insecta</taxon>
        <taxon>Pterygota</taxon>
        <taxon>Neoptera</taxon>
        <taxon>Endopterygota</taxon>
        <taxon>Coleoptera</taxon>
        <taxon>Polyphaga</taxon>
        <taxon>Cucujiformia</taxon>
        <taxon>Chrysomeloidea</taxon>
        <taxon>Cerambycidae</taxon>
        <taxon>Lamiinae</taxon>
        <taxon>Monochamini</taxon>
        <taxon>Molorchus</taxon>
    </lineage>
</organism>
<accession>A0ABQ9IW39</accession>